<evidence type="ECO:0000313" key="2">
    <source>
        <dbReference type="EMBL" id="PYI15570.1"/>
    </source>
</evidence>
<dbReference type="EMBL" id="KZ825183">
    <property type="protein sequence ID" value="PYI15570.1"/>
    <property type="molecule type" value="Genomic_DNA"/>
</dbReference>
<keyword evidence="1" id="KW-1133">Transmembrane helix</keyword>
<proteinExistence type="predicted"/>
<keyword evidence="3" id="KW-1185">Reference proteome</keyword>
<evidence type="ECO:0000313" key="3">
    <source>
        <dbReference type="Proteomes" id="UP000249829"/>
    </source>
</evidence>
<accession>A0A2V5HHN7</accession>
<name>A0A2V5HHN7_ASPV1</name>
<feature type="transmembrane region" description="Helical" evidence="1">
    <location>
        <begin position="93"/>
        <end position="116"/>
    </location>
</feature>
<keyword evidence="1" id="KW-0812">Transmembrane</keyword>
<gene>
    <name evidence="2" type="ORF">BO99DRAFT_247099</name>
</gene>
<dbReference type="Proteomes" id="UP000249829">
    <property type="component" value="Unassembled WGS sequence"/>
</dbReference>
<keyword evidence="1" id="KW-0472">Membrane</keyword>
<evidence type="ECO:0008006" key="4">
    <source>
        <dbReference type="Google" id="ProtNLM"/>
    </source>
</evidence>
<reference evidence="2 3" key="1">
    <citation type="submission" date="2018-02" db="EMBL/GenBank/DDBJ databases">
        <title>The genomes of Aspergillus section Nigri reveals drivers in fungal speciation.</title>
        <authorList>
            <consortium name="DOE Joint Genome Institute"/>
            <person name="Vesth T.C."/>
            <person name="Nybo J."/>
            <person name="Theobald S."/>
            <person name="Brandl J."/>
            <person name="Frisvad J.C."/>
            <person name="Nielsen K.F."/>
            <person name="Lyhne E.K."/>
            <person name="Kogle M.E."/>
            <person name="Kuo A."/>
            <person name="Riley R."/>
            <person name="Clum A."/>
            <person name="Nolan M."/>
            <person name="Lipzen A."/>
            <person name="Salamov A."/>
            <person name="Henrissat B."/>
            <person name="Wiebenga A."/>
            <person name="De vries R.P."/>
            <person name="Grigoriev I.V."/>
            <person name="Mortensen U.H."/>
            <person name="Andersen M.R."/>
            <person name="Baker S.E."/>
        </authorList>
    </citation>
    <scope>NUCLEOTIDE SEQUENCE [LARGE SCALE GENOMIC DNA]</scope>
    <source>
        <strain evidence="2 3">CBS 115571</strain>
    </source>
</reference>
<dbReference type="AlphaFoldDB" id="A0A2V5HHN7"/>
<sequence>MRGYNFDRIPSNRNFTSFRTLLEGFHSSNWWSSSRVSVVSSRRTYSSSRRPRMAKGRMYGFAGDGGCVRLMSRRVMVVAVVVRGRAVVWRANWMARLFCFFFSRVSPVVCLFYLLFGRGKGQLNGGRRTYR</sequence>
<protein>
    <recommendedName>
        <fullName evidence="4">Transmembrane protein</fullName>
    </recommendedName>
</protein>
<organism evidence="2 3">
    <name type="scientific">Aspergillus violaceofuscus (strain CBS 115571)</name>
    <dbReference type="NCBI Taxonomy" id="1450538"/>
    <lineage>
        <taxon>Eukaryota</taxon>
        <taxon>Fungi</taxon>
        <taxon>Dikarya</taxon>
        <taxon>Ascomycota</taxon>
        <taxon>Pezizomycotina</taxon>
        <taxon>Eurotiomycetes</taxon>
        <taxon>Eurotiomycetidae</taxon>
        <taxon>Eurotiales</taxon>
        <taxon>Aspergillaceae</taxon>
        <taxon>Aspergillus</taxon>
    </lineage>
</organism>
<evidence type="ECO:0000256" key="1">
    <source>
        <dbReference type="SAM" id="Phobius"/>
    </source>
</evidence>